<evidence type="ECO:0000313" key="6">
    <source>
        <dbReference type="EMBL" id="ANU75863.1"/>
    </source>
</evidence>
<evidence type="ECO:0000256" key="2">
    <source>
        <dbReference type="ARBA" id="ARBA00022679"/>
    </source>
</evidence>
<dbReference type="GO" id="GO:0046872">
    <property type="term" value="F:metal ion binding"/>
    <property type="evidence" value="ECO:0007669"/>
    <property type="project" value="UniProtKB-KW"/>
</dbReference>
<dbReference type="InterPro" id="IPR003000">
    <property type="entry name" value="Sirtuin"/>
</dbReference>
<name>A0A1C7IAN6_9FIRM</name>
<dbReference type="SUPFAM" id="SSF52467">
    <property type="entry name" value="DHS-like NAD/FAD-binding domain"/>
    <property type="match status" value="1"/>
</dbReference>
<sequence length="245" mass="28331">MDEEKKIERLKKIIDESSYTVILSGSGMMAECGYMGMKTPEKAYEIENTYGVSPEDIFTSVYYNNRPAEFFKFYRNEVLQGDMDTSDTFRVAARMEKNGKLRCIITGNIYGYPQKAGCKNVIDLHGNIHENICPHCGRKYPLEYIRASRKVPLCEDCSRVIRPRVALFGEMMDSQLMTRATWEIENADTLILLGTTMDSEVFSKYIKYFEGKNLVIIHKEHHHSDSRADLVIWDEPRNVFTKLGY</sequence>
<dbReference type="EC" id="2.3.1.286" evidence="1"/>
<evidence type="ECO:0000256" key="4">
    <source>
        <dbReference type="PROSITE-ProRule" id="PRU00236"/>
    </source>
</evidence>
<dbReference type="OrthoDB" id="9800582at2"/>
<feature type="binding site" evidence="4">
    <location>
        <position position="133"/>
    </location>
    <ligand>
        <name>Zn(2+)</name>
        <dbReference type="ChEBI" id="CHEBI:29105"/>
    </ligand>
</feature>
<dbReference type="PANTHER" id="PTHR11085">
    <property type="entry name" value="NAD-DEPENDENT PROTEIN DEACYLASE SIRTUIN-5, MITOCHONDRIAL-RELATED"/>
    <property type="match status" value="1"/>
</dbReference>
<evidence type="ECO:0000259" key="5">
    <source>
        <dbReference type="PROSITE" id="PS50305"/>
    </source>
</evidence>
<dbReference type="Pfam" id="PF02146">
    <property type="entry name" value="SIR2"/>
    <property type="match status" value="1"/>
</dbReference>
<evidence type="ECO:0000256" key="3">
    <source>
        <dbReference type="ARBA" id="ARBA00023027"/>
    </source>
</evidence>
<keyword evidence="4" id="KW-0479">Metal-binding</keyword>
<reference evidence="6" key="1">
    <citation type="submission" date="2017-04" db="EMBL/GenBank/DDBJ databases">
        <title>Complete Genome Sequences of Twelve Strains of a Stable Defined Moderately Diverse Mouse Microbiota 2 (sDMDMm2).</title>
        <authorList>
            <person name="Uchimura Y."/>
            <person name="Wyss M."/>
            <person name="Brugiroux S."/>
            <person name="Limenitakis J.P."/>
            <person name="Stecher B."/>
            <person name="McCoy K.D."/>
            <person name="Macpherson A.J."/>
        </authorList>
    </citation>
    <scope>NUCLEOTIDE SEQUENCE</scope>
    <source>
        <strain evidence="6">YL58</strain>
    </source>
</reference>
<dbReference type="InterPro" id="IPR050134">
    <property type="entry name" value="NAD-dep_sirtuin_deacylases"/>
</dbReference>
<gene>
    <name evidence="6" type="ORF">A4V09_08835</name>
</gene>
<dbReference type="InterPro" id="IPR029035">
    <property type="entry name" value="DHS-like_NAD/FAD-binding_dom"/>
</dbReference>
<feature type="binding site" evidence="4">
    <location>
        <position position="136"/>
    </location>
    <ligand>
        <name>Zn(2+)</name>
        <dbReference type="ChEBI" id="CHEBI:29105"/>
    </ligand>
</feature>
<keyword evidence="3" id="KW-0520">NAD</keyword>
<dbReference type="GO" id="GO:0070403">
    <property type="term" value="F:NAD+ binding"/>
    <property type="evidence" value="ECO:0007669"/>
    <property type="project" value="InterPro"/>
</dbReference>
<dbReference type="Gene3D" id="3.40.50.1220">
    <property type="entry name" value="TPP-binding domain"/>
    <property type="match status" value="1"/>
</dbReference>
<dbReference type="KEGG" id="byl:A4V09_08835"/>
<dbReference type="PROSITE" id="PS50305">
    <property type="entry name" value="SIRTUIN"/>
    <property type="match status" value="1"/>
</dbReference>
<keyword evidence="2" id="KW-0808">Transferase</keyword>
<dbReference type="Gene3D" id="3.30.1600.10">
    <property type="entry name" value="SIR2/SIRT2 'Small Domain"/>
    <property type="match status" value="1"/>
</dbReference>
<organism evidence="6 7">
    <name type="scientific">Blautia pseudococcoides</name>
    <dbReference type="NCBI Taxonomy" id="1796616"/>
    <lineage>
        <taxon>Bacteria</taxon>
        <taxon>Bacillati</taxon>
        <taxon>Bacillota</taxon>
        <taxon>Clostridia</taxon>
        <taxon>Lachnospirales</taxon>
        <taxon>Lachnospiraceae</taxon>
        <taxon>Blautia</taxon>
    </lineage>
</organism>
<accession>A0A1C7IAN6</accession>
<feature type="active site" description="Proton acceptor" evidence="4">
    <location>
        <position position="125"/>
    </location>
</feature>
<feature type="binding site" evidence="4">
    <location>
        <position position="157"/>
    </location>
    <ligand>
        <name>Zn(2+)</name>
        <dbReference type="ChEBI" id="CHEBI:29105"/>
    </ligand>
</feature>
<evidence type="ECO:0000256" key="1">
    <source>
        <dbReference type="ARBA" id="ARBA00012928"/>
    </source>
</evidence>
<dbReference type="RefSeq" id="WP_065542043.1">
    <property type="nucleotide sequence ID" value="NZ_CP015405.2"/>
</dbReference>
<keyword evidence="4" id="KW-0862">Zinc</keyword>
<proteinExistence type="predicted"/>
<dbReference type="AlphaFoldDB" id="A0A1C7IAN6"/>
<dbReference type="InterPro" id="IPR026591">
    <property type="entry name" value="Sirtuin_cat_small_dom_sf"/>
</dbReference>
<dbReference type="EMBL" id="CP015405">
    <property type="protein sequence ID" value="ANU75863.1"/>
    <property type="molecule type" value="Genomic_DNA"/>
</dbReference>
<dbReference type="Proteomes" id="UP000092574">
    <property type="component" value="Chromosome"/>
</dbReference>
<evidence type="ECO:0000313" key="7">
    <source>
        <dbReference type="Proteomes" id="UP000092574"/>
    </source>
</evidence>
<keyword evidence="7" id="KW-1185">Reference proteome</keyword>
<dbReference type="GO" id="GO:0017136">
    <property type="term" value="F:histone deacetylase activity, NAD-dependent"/>
    <property type="evidence" value="ECO:0007669"/>
    <property type="project" value="TreeGrafter"/>
</dbReference>
<dbReference type="STRING" id="1796616.A4V09_08835"/>
<dbReference type="PANTHER" id="PTHR11085:SF4">
    <property type="entry name" value="NAD-DEPENDENT PROTEIN DEACYLASE"/>
    <property type="match status" value="1"/>
</dbReference>
<feature type="domain" description="Deacetylase sirtuin-type" evidence="5">
    <location>
        <begin position="1"/>
        <end position="245"/>
    </location>
</feature>
<feature type="binding site" evidence="4">
    <location>
        <position position="154"/>
    </location>
    <ligand>
        <name>Zn(2+)</name>
        <dbReference type="ChEBI" id="CHEBI:29105"/>
    </ligand>
</feature>
<protein>
    <recommendedName>
        <fullName evidence="1">protein acetyllysine N-acetyltransferase</fullName>
        <ecNumber evidence="1">2.3.1.286</ecNumber>
    </recommendedName>
</protein>
<dbReference type="InterPro" id="IPR026590">
    <property type="entry name" value="Ssirtuin_cat_dom"/>
</dbReference>